<gene>
    <name evidence="4" type="ORF">CANARDRAFT_26218</name>
</gene>
<dbReference type="GO" id="GO:0043248">
    <property type="term" value="P:proteasome assembly"/>
    <property type="evidence" value="ECO:0007669"/>
    <property type="project" value="TreeGrafter"/>
</dbReference>
<proteinExistence type="inferred from homology"/>
<dbReference type="PANTHER" id="PTHR12970">
    <property type="entry name" value="PROTEASOME ASSEMBLY CHAPERONE 2"/>
    <property type="match status" value="1"/>
</dbReference>
<dbReference type="Pfam" id="PF09754">
    <property type="entry name" value="PAC2"/>
    <property type="match status" value="1"/>
</dbReference>
<accession>A0A1E4T8G5</accession>
<dbReference type="InterPro" id="IPR016562">
    <property type="entry name" value="Proteasome_assmbl_chp_2_euk"/>
</dbReference>
<evidence type="ECO:0000256" key="1">
    <source>
        <dbReference type="ARBA" id="ARBA00019186"/>
    </source>
</evidence>
<organism evidence="4 5">
    <name type="scientific">[Candida] arabinofermentans NRRL YB-2248</name>
    <dbReference type="NCBI Taxonomy" id="983967"/>
    <lineage>
        <taxon>Eukaryota</taxon>
        <taxon>Fungi</taxon>
        <taxon>Dikarya</taxon>
        <taxon>Ascomycota</taxon>
        <taxon>Saccharomycotina</taxon>
        <taxon>Pichiomycetes</taxon>
        <taxon>Pichiales</taxon>
        <taxon>Pichiaceae</taxon>
        <taxon>Ogataea</taxon>
        <taxon>Ogataea/Candida clade</taxon>
    </lineage>
</organism>
<keyword evidence="2" id="KW-0143">Chaperone</keyword>
<dbReference type="OrthoDB" id="10260712at2759"/>
<dbReference type="STRING" id="983967.A0A1E4T8G5"/>
<reference evidence="5" key="1">
    <citation type="submission" date="2016-04" db="EMBL/GenBank/DDBJ databases">
        <title>Comparative genomics of biotechnologically important yeasts.</title>
        <authorList>
            <consortium name="DOE Joint Genome Institute"/>
            <person name="Riley R."/>
            <person name="Haridas S."/>
            <person name="Wolfe K.H."/>
            <person name="Lopes M.R."/>
            <person name="Hittinger C.T."/>
            <person name="Goker M."/>
            <person name="Salamov A."/>
            <person name="Wisecaver J."/>
            <person name="Long T.M."/>
            <person name="Aerts A.L."/>
            <person name="Barry K."/>
            <person name="Choi C."/>
            <person name="Clum A."/>
            <person name="Coughlan A.Y."/>
            <person name="Deshpande S."/>
            <person name="Douglass A.P."/>
            <person name="Hanson S.J."/>
            <person name="Klenk H.-P."/>
            <person name="Labutti K."/>
            <person name="Lapidus A."/>
            <person name="Lindquist E."/>
            <person name="Lipzen A."/>
            <person name="Meier-Kolthoff J.P."/>
            <person name="Ohm R.A."/>
            <person name="Otillar R.P."/>
            <person name="Pangilinan J."/>
            <person name="Peng Y."/>
            <person name="Rokas A."/>
            <person name="Rosa C.A."/>
            <person name="Scheuner C."/>
            <person name="Sibirny A.A."/>
            <person name="Slot J.C."/>
            <person name="Stielow J.B."/>
            <person name="Sun H."/>
            <person name="Kurtzman C.P."/>
            <person name="Blackwell M."/>
            <person name="Grigoriev I.V."/>
            <person name="Jeffries T.W."/>
        </authorList>
    </citation>
    <scope>NUCLEOTIDE SEQUENCE [LARGE SCALE GENOMIC DNA]</scope>
    <source>
        <strain evidence="5">NRRL YB-2248</strain>
    </source>
</reference>
<evidence type="ECO:0000256" key="2">
    <source>
        <dbReference type="ARBA" id="ARBA00023186"/>
    </source>
</evidence>
<evidence type="ECO:0000313" key="4">
    <source>
        <dbReference type="EMBL" id="ODV88057.1"/>
    </source>
</evidence>
<keyword evidence="5" id="KW-1185">Reference proteome</keyword>
<dbReference type="GO" id="GO:0005634">
    <property type="term" value="C:nucleus"/>
    <property type="evidence" value="ECO:0007669"/>
    <property type="project" value="TreeGrafter"/>
</dbReference>
<dbReference type="AlphaFoldDB" id="A0A1E4T8G5"/>
<dbReference type="EMBL" id="KV453847">
    <property type="protein sequence ID" value="ODV88057.1"/>
    <property type="molecule type" value="Genomic_DNA"/>
</dbReference>
<dbReference type="Gene3D" id="3.40.50.10900">
    <property type="entry name" value="PAC-like subunit"/>
    <property type="match status" value="2"/>
</dbReference>
<dbReference type="InterPro" id="IPR019151">
    <property type="entry name" value="Proteasome_assmbl_chaperone_2"/>
</dbReference>
<sequence>MSFHSLDGLNPLDTLNKLTNSQLVLPLVSIGNISQLAIDLLIHNISDIELVGRLDDLYLYPFASPIDYSINDSPKKGISSALEIYFSESHNLTLLQQRSPILPGFTSKFITELIQPFISNVQFSKVVILQSNDQGLKIDKYADNRFQIWSNDLTKNFELLEIQEKSNIGLTTKASEISTVGEYLVNILEGIQSSPLGKNSTSSFELIESLNPGSSINLSDVDPKQKPALSSTSSPELIILSIFVYEGDNTDDAELLANQVLNLSSIKQISQWQTPKSWAGVYGDKSIPVGIEYGLYT</sequence>
<dbReference type="PIRSF" id="PIRSF010044">
    <property type="entry name" value="UCP010044"/>
    <property type="match status" value="1"/>
</dbReference>
<protein>
    <recommendedName>
        <fullName evidence="1">Proteasome assembly chaperone 2</fullName>
    </recommendedName>
</protein>
<dbReference type="InterPro" id="IPR038389">
    <property type="entry name" value="PSMG2_sf"/>
</dbReference>
<comment type="similarity">
    <text evidence="3">Belongs to the PSMG2 family.</text>
</comment>
<dbReference type="Proteomes" id="UP000094801">
    <property type="component" value="Unassembled WGS sequence"/>
</dbReference>
<dbReference type="PANTHER" id="PTHR12970:SF1">
    <property type="entry name" value="PROTEASOME ASSEMBLY CHAPERONE 2"/>
    <property type="match status" value="1"/>
</dbReference>
<name>A0A1E4T8G5_9ASCO</name>
<dbReference type="GO" id="GO:0005829">
    <property type="term" value="C:cytosol"/>
    <property type="evidence" value="ECO:0007669"/>
    <property type="project" value="TreeGrafter"/>
</dbReference>
<evidence type="ECO:0000256" key="3">
    <source>
        <dbReference type="ARBA" id="ARBA00025745"/>
    </source>
</evidence>
<evidence type="ECO:0000313" key="5">
    <source>
        <dbReference type="Proteomes" id="UP000094801"/>
    </source>
</evidence>